<dbReference type="PANTHER" id="PTHR47966:SF51">
    <property type="entry name" value="BETA-SITE APP-CLEAVING ENZYME, ISOFORM A-RELATED"/>
    <property type="match status" value="1"/>
</dbReference>
<proteinExistence type="inferred from homology"/>
<evidence type="ECO:0000313" key="6">
    <source>
        <dbReference type="Proteomes" id="UP001176521"/>
    </source>
</evidence>
<keyword evidence="3" id="KW-0732">Signal</keyword>
<dbReference type="InterPro" id="IPR033121">
    <property type="entry name" value="PEPTIDASE_A1"/>
</dbReference>
<dbReference type="PANTHER" id="PTHR47966">
    <property type="entry name" value="BETA-SITE APP-CLEAVING ENZYME, ISOFORM A-RELATED"/>
    <property type="match status" value="1"/>
</dbReference>
<evidence type="ECO:0000256" key="3">
    <source>
        <dbReference type="SAM" id="SignalP"/>
    </source>
</evidence>
<dbReference type="GO" id="GO:0006508">
    <property type="term" value="P:proteolysis"/>
    <property type="evidence" value="ECO:0007669"/>
    <property type="project" value="InterPro"/>
</dbReference>
<dbReference type="SUPFAM" id="SSF50630">
    <property type="entry name" value="Acid proteases"/>
    <property type="match status" value="1"/>
</dbReference>
<protein>
    <recommendedName>
        <fullName evidence="4">Peptidase A1 domain-containing protein</fullName>
    </recommendedName>
</protein>
<dbReference type="CDD" id="cd05471">
    <property type="entry name" value="pepsin_like"/>
    <property type="match status" value="1"/>
</dbReference>
<organism evidence="5 6">
    <name type="scientific">Tilletia horrida</name>
    <dbReference type="NCBI Taxonomy" id="155126"/>
    <lineage>
        <taxon>Eukaryota</taxon>
        <taxon>Fungi</taxon>
        <taxon>Dikarya</taxon>
        <taxon>Basidiomycota</taxon>
        <taxon>Ustilaginomycotina</taxon>
        <taxon>Exobasidiomycetes</taxon>
        <taxon>Tilletiales</taxon>
        <taxon>Tilletiaceae</taxon>
        <taxon>Tilletia</taxon>
    </lineage>
</organism>
<comment type="similarity">
    <text evidence="1">Belongs to the peptidase A1 family.</text>
</comment>
<dbReference type="AlphaFoldDB" id="A0AAN6GH41"/>
<feature type="compositionally biased region" description="Low complexity" evidence="2">
    <location>
        <begin position="536"/>
        <end position="548"/>
    </location>
</feature>
<dbReference type="EMBL" id="JAPDMQ010000018">
    <property type="protein sequence ID" value="KAK0540142.1"/>
    <property type="molecule type" value="Genomic_DNA"/>
</dbReference>
<evidence type="ECO:0000256" key="1">
    <source>
        <dbReference type="ARBA" id="ARBA00007447"/>
    </source>
</evidence>
<reference evidence="5" key="1">
    <citation type="journal article" date="2023" name="PhytoFront">
        <title>Draft Genome Resources of Seven Strains of Tilletia horrida, Causal Agent of Kernel Smut of Rice.</title>
        <authorList>
            <person name="Khanal S."/>
            <person name="Antony Babu S."/>
            <person name="Zhou X.G."/>
        </authorList>
    </citation>
    <scope>NUCLEOTIDE SEQUENCE</scope>
    <source>
        <strain evidence="5">TX3</strain>
    </source>
</reference>
<dbReference type="InterPro" id="IPR034164">
    <property type="entry name" value="Pepsin-like_dom"/>
</dbReference>
<feature type="chain" id="PRO_5042889860" description="Peptidase A1 domain-containing protein" evidence="3">
    <location>
        <begin position="22"/>
        <end position="570"/>
    </location>
</feature>
<evidence type="ECO:0000256" key="2">
    <source>
        <dbReference type="SAM" id="MobiDB-lite"/>
    </source>
</evidence>
<dbReference type="PROSITE" id="PS51257">
    <property type="entry name" value="PROKAR_LIPOPROTEIN"/>
    <property type="match status" value="1"/>
</dbReference>
<dbReference type="InterPro" id="IPR001461">
    <property type="entry name" value="Aspartic_peptidase_A1"/>
</dbReference>
<feature type="domain" description="Peptidase A1" evidence="4">
    <location>
        <begin position="79"/>
        <end position="372"/>
    </location>
</feature>
<dbReference type="Gene3D" id="2.40.70.10">
    <property type="entry name" value="Acid Proteases"/>
    <property type="match status" value="2"/>
</dbReference>
<name>A0AAN6GH41_9BASI</name>
<dbReference type="Pfam" id="PF00026">
    <property type="entry name" value="Asp"/>
    <property type="match status" value="1"/>
</dbReference>
<feature type="region of interest" description="Disordered" evidence="2">
    <location>
        <begin position="468"/>
        <end position="570"/>
    </location>
</feature>
<sequence>MKLTTPTLFAALMLATSSCSAFMMPLKPRNMARDPNAQIDMAADARHGQHLVRKHSRRSSTAHKRTEIPLQFFPERIGWTTTMIVGGQKLKAYIDTGSGDLITDGPAYDPTKSRTARDTGIQFESSLGGIPALGEVWNDTVEIGGLKVPSVPVGYTNGTNWDSGTEDMVAGFSPNFDGSSMFSDTSMPLPYYLHQAGAIREAVFALAVSEDSGELTLGEINLARAKGSIEYFPRLSADADWDLQGSFLGQNVRMTIDSGAAVVHLALPFLKKVIGKVPGVTIVQAPGDPDIYWVAYDCKKPPAPFSFTFGSTTITLRKELMRDGTLEDGRCVLPIQGLTGTPPASSTMKTTIRMTALAALFVSASATSFSFQPITARDLEDLVATNDLMRREEMNQLANSVILVRAEDFANSAFDQPAVQRRSAQPAYSLEDVLSSRDLMNEVLRQRREAEAEKAVFDRRGMGCFKGGCFGGKPKTDSPKSASSYGENDSRTHGFASQMLDHGRNSLGRITEGSERDSPDTEASFKTAKTRFGHEASSSGQTGGQQRKGSGGASGSGTRRLGPKSKSNQW</sequence>
<evidence type="ECO:0000313" key="5">
    <source>
        <dbReference type="EMBL" id="KAK0540142.1"/>
    </source>
</evidence>
<keyword evidence="6" id="KW-1185">Reference proteome</keyword>
<dbReference type="InterPro" id="IPR021109">
    <property type="entry name" value="Peptidase_aspartic_dom_sf"/>
</dbReference>
<dbReference type="Proteomes" id="UP001176521">
    <property type="component" value="Unassembled WGS sequence"/>
</dbReference>
<dbReference type="GO" id="GO:0004190">
    <property type="term" value="F:aspartic-type endopeptidase activity"/>
    <property type="evidence" value="ECO:0007669"/>
    <property type="project" value="InterPro"/>
</dbReference>
<accession>A0AAN6GH41</accession>
<gene>
    <name evidence="5" type="ORF">OC842_000624</name>
</gene>
<dbReference type="PROSITE" id="PS51767">
    <property type="entry name" value="PEPTIDASE_A1"/>
    <property type="match status" value="1"/>
</dbReference>
<feature type="signal peptide" evidence="3">
    <location>
        <begin position="1"/>
        <end position="21"/>
    </location>
</feature>
<evidence type="ECO:0000259" key="4">
    <source>
        <dbReference type="PROSITE" id="PS51767"/>
    </source>
</evidence>
<comment type="caution">
    <text evidence="5">The sequence shown here is derived from an EMBL/GenBank/DDBJ whole genome shotgun (WGS) entry which is preliminary data.</text>
</comment>